<gene>
    <name evidence="1" type="ORF">GMARGA_LOCUS20357</name>
</gene>
<dbReference type="EMBL" id="CAJVQB010017780">
    <property type="protein sequence ID" value="CAG8785442.1"/>
    <property type="molecule type" value="Genomic_DNA"/>
</dbReference>
<dbReference type="Gene3D" id="3.30.420.10">
    <property type="entry name" value="Ribonuclease H-like superfamily/Ribonuclease H"/>
    <property type="match status" value="1"/>
</dbReference>
<comment type="caution">
    <text evidence="1">The sequence shown here is derived from an EMBL/GenBank/DDBJ whole genome shotgun (WGS) entry which is preliminary data.</text>
</comment>
<accession>A0ABN7VN20</accession>
<keyword evidence="2" id="KW-1185">Reference proteome</keyword>
<dbReference type="InterPro" id="IPR036397">
    <property type="entry name" value="RNaseH_sf"/>
</dbReference>
<proteinExistence type="predicted"/>
<dbReference type="Proteomes" id="UP000789901">
    <property type="component" value="Unassembled WGS sequence"/>
</dbReference>
<reference evidence="1 2" key="1">
    <citation type="submission" date="2021-06" db="EMBL/GenBank/DDBJ databases">
        <authorList>
            <person name="Kallberg Y."/>
            <person name="Tangrot J."/>
            <person name="Rosling A."/>
        </authorList>
    </citation>
    <scope>NUCLEOTIDE SEQUENCE [LARGE SCALE GENOMIC DNA]</scope>
    <source>
        <strain evidence="1 2">120-4 pot B 10/14</strain>
    </source>
</reference>
<protein>
    <submittedName>
        <fullName evidence="1">4837_t:CDS:1</fullName>
    </submittedName>
</protein>
<dbReference type="InterPro" id="IPR012337">
    <property type="entry name" value="RNaseH-like_sf"/>
</dbReference>
<feature type="non-terminal residue" evidence="1">
    <location>
        <position position="1"/>
    </location>
</feature>
<evidence type="ECO:0000313" key="2">
    <source>
        <dbReference type="Proteomes" id="UP000789901"/>
    </source>
</evidence>
<organism evidence="1 2">
    <name type="scientific">Gigaspora margarita</name>
    <dbReference type="NCBI Taxonomy" id="4874"/>
    <lineage>
        <taxon>Eukaryota</taxon>
        <taxon>Fungi</taxon>
        <taxon>Fungi incertae sedis</taxon>
        <taxon>Mucoromycota</taxon>
        <taxon>Glomeromycotina</taxon>
        <taxon>Glomeromycetes</taxon>
        <taxon>Diversisporales</taxon>
        <taxon>Gigasporaceae</taxon>
        <taxon>Gigaspora</taxon>
    </lineage>
</organism>
<name>A0ABN7VN20_GIGMA</name>
<evidence type="ECO:0000313" key="1">
    <source>
        <dbReference type="EMBL" id="CAG8785442.1"/>
    </source>
</evidence>
<dbReference type="SUPFAM" id="SSF53098">
    <property type="entry name" value="Ribonuclease H-like"/>
    <property type="match status" value="1"/>
</dbReference>
<sequence>FCAKIVAVEYVMKWAEAQALFDCSAESIAAFLLKDIIYQHGCLQKILTDQGTHFYNKVMEVVCKKAGIQHKLSSIREVTLPVDLIIDTYPVEDMSNKHYDALLLARALRMVDNLFEAWIKACENI</sequence>